<organism evidence="1 2">
    <name type="scientific">Flavobacterium plurextorum</name>
    <dbReference type="NCBI Taxonomy" id="1114867"/>
    <lineage>
        <taxon>Bacteria</taxon>
        <taxon>Pseudomonadati</taxon>
        <taxon>Bacteroidota</taxon>
        <taxon>Flavobacteriia</taxon>
        <taxon>Flavobacteriales</taxon>
        <taxon>Flavobacteriaceae</taxon>
        <taxon>Flavobacterium</taxon>
    </lineage>
</organism>
<name>A0ABX4CYY5_9FLAO</name>
<comment type="caution">
    <text evidence="1">The sequence shown here is derived from an EMBL/GenBank/DDBJ whole genome shotgun (WGS) entry which is preliminary data.</text>
</comment>
<sequence>MIILKRGRFFLFIILFSIVINSCGKCVETNLTKEERAWFSVYEKDQTIVFKSNLGNIDSLVVTDKSETFGNKDCKWVEIGTIQNNMLKLNLRSKACKSKDFCEGIMMISKDQPNQQALPFFRIFGLEFSPNSGANKMITKKVNFDHVKLEYSDVYFFEDKLNCNSYGSNFLKSFYWDKKAGLIRYEFMAERFLNY</sequence>
<evidence type="ECO:0008006" key="3">
    <source>
        <dbReference type="Google" id="ProtNLM"/>
    </source>
</evidence>
<proteinExistence type="predicted"/>
<dbReference type="EMBL" id="MUHD01000004">
    <property type="protein sequence ID" value="OXB10874.1"/>
    <property type="molecule type" value="Genomic_DNA"/>
</dbReference>
<reference evidence="1 2" key="1">
    <citation type="submission" date="2016-11" db="EMBL/GenBank/DDBJ databases">
        <title>Whole genomes of Flavobacteriaceae.</title>
        <authorList>
            <person name="Stine C."/>
            <person name="Li C."/>
            <person name="Tadesse D."/>
        </authorList>
    </citation>
    <scope>NUCLEOTIDE SEQUENCE [LARGE SCALE GENOMIC DNA]</scope>
    <source>
        <strain evidence="1 2">CCUG 60112</strain>
    </source>
</reference>
<dbReference type="Proteomes" id="UP000198381">
    <property type="component" value="Unassembled WGS sequence"/>
</dbReference>
<keyword evidence="2" id="KW-1185">Reference proteome</keyword>
<accession>A0ABX4CYY5</accession>
<dbReference type="RefSeq" id="WP_089056572.1">
    <property type="nucleotide sequence ID" value="NZ_MUHD01000004.1"/>
</dbReference>
<evidence type="ECO:0000313" key="1">
    <source>
        <dbReference type="EMBL" id="OXB10874.1"/>
    </source>
</evidence>
<protein>
    <recommendedName>
        <fullName evidence="3">Lipoprotein</fullName>
    </recommendedName>
</protein>
<evidence type="ECO:0000313" key="2">
    <source>
        <dbReference type="Proteomes" id="UP000198381"/>
    </source>
</evidence>
<gene>
    <name evidence="1" type="ORF">B0A81_02610</name>
</gene>